<proteinExistence type="predicted"/>
<dbReference type="GeneID" id="63845614"/>
<feature type="region of interest" description="Disordered" evidence="2">
    <location>
        <begin position="280"/>
        <end position="314"/>
    </location>
</feature>
<reference evidence="3" key="1">
    <citation type="submission" date="2020-01" db="EMBL/GenBank/DDBJ databases">
        <authorList>
            <consortium name="DOE Joint Genome Institute"/>
            <person name="Haridas S."/>
            <person name="Albert R."/>
            <person name="Binder M."/>
            <person name="Bloem J."/>
            <person name="Labutti K."/>
            <person name="Salamov A."/>
            <person name="Andreopoulos B."/>
            <person name="Baker S.E."/>
            <person name="Barry K."/>
            <person name="Bills G."/>
            <person name="Bluhm B.H."/>
            <person name="Cannon C."/>
            <person name="Castanera R."/>
            <person name="Culley D.E."/>
            <person name="Daum C."/>
            <person name="Ezra D."/>
            <person name="Gonzalez J.B."/>
            <person name="Henrissat B."/>
            <person name="Kuo A."/>
            <person name="Liang C."/>
            <person name="Lipzen A."/>
            <person name="Lutzoni F."/>
            <person name="Magnuson J."/>
            <person name="Mondo S."/>
            <person name="Nolan M."/>
            <person name="Ohm R."/>
            <person name="Pangilinan J."/>
            <person name="Park H.-J."/>
            <person name="Ramirez L."/>
            <person name="Alfaro M."/>
            <person name="Sun H."/>
            <person name="Tritt A."/>
            <person name="Yoshinaga Y."/>
            <person name="Zwiers L.-H."/>
            <person name="Turgeon B.G."/>
            <person name="Goodwin S.B."/>
            <person name="Spatafora J.W."/>
            <person name="Crous P.W."/>
            <person name="Grigoriev I.V."/>
        </authorList>
    </citation>
    <scope>NUCLEOTIDE SEQUENCE</scope>
    <source>
        <strain evidence="3">CBS 394.84</strain>
    </source>
</reference>
<evidence type="ECO:0000256" key="1">
    <source>
        <dbReference type="SAM" id="Coils"/>
    </source>
</evidence>
<dbReference type="Proteomes" id="UP000800039">
    <property type="component" value="Unassembled WGS sequence"/>
</dbReference>
<evidence type="ECO:0000256" key="2">
    <source>
        <dbReference type="SAM" id="MobiDB-lite"/>
    </source>
</evidence>
<feature type="region of interest" description="Disordered" evidence="2">
    <location>
        <begin position="343"/>
        <end position="470"/>
    </location>
</feature>
<evidence type="ECO:0000313" key="4">
    <source>
        <dbReference type="Proteomes" id="UP000800039"/>
    </source>
</evidence>
<gene>
    <name evidence="3" type="ORF">K460DRAFT_279907</name>
</gene>
<dbReference type="EMBL" id="ML976615">
    <property type="protein sequence ID" value="KAF1848439.1"/>
    <property type="molecule type" value="Genomic_DNA"/>
</dbReference>
<evidence type="ECO:0000313" key="3">
    <source>
        <dbReference type="EMBL" id="KAF1848439.1"/>
    </source>
</evidence>
<sequence>MCKYTLYSYECGHPAEDHVDSGTCSEFQRTGVHCDRDNPANKERVKVKNKDRNGICEKCMRNGPDYDEIVTMEREMEQASELSLMEARAREEDMRRVEQRVLEESLAEAERMTVAHEARIKELERESAEEYARKVRQQEEEDFEFIMRKSRADAERAAHEQEMEMIQRAFLESLKTDPSLRNYKDEVITSGSIDLGGGLTEKWIEVKTTSRETLLKQSTAPIAPPPPPPPLPPPPVLVPIAPNFVKKAPRSLPVKKPAPKTVDYTLPAIRDQNIGRFTVGTRHQPTHPSQEIKDKPTSKVPITPSSPAPFARLGGTIAPNIPAIREVRGPNIRVLSAQDAKAGLRRTLGPRKQLPPPDEPYVDPKLKAAMAKRRQWEDEAEDTTSNVSSTSITPSQSASNVPARASTTSSTLSSLSTARRPLPASAESVASPITGATEEAWGEDDAKTMRAKRISKLDFDRNRKTGWGGE</sequence>
<dbReference type="AlphaFoldDB" id="A0A9P4GNI7"/>
<dbReference type="OrthoDB" id="3799287at2759"/>
<keyword evidence="4" id="KW-1185">Reference proteome</keyword>
<organism evidence="3 4">
    <name type="scientific">Cucurbitaria berberidis CBS 394.84</name>
    <dbReference type="NCBI Taxonomy" id="1168544"/>
    <lineage>
        <taxon>Eukaryota</taxon>
        <taxon>Fungi</taxon>
        <taxon>Dikarya</taxon>
        <taxon>Ascomycota</taxon>
        <taxon>Pezizomycotina</taxon>
        <taxon>Dothideomycetes</taxon>
        <taxon>Pleosporomycetidae</taxon>
        <taxon>Pleosporales</taxon>
        <taxon>Pleosporineae</taxon>
        <taxon>Cucurbitariaceae</taxon>
        <taxon>Cucurbitaria</taxon>
    </lineage>
</organism>
<name>A0A9P4GNI7_9PLEO</name>
<dbReference type="RefSeq" id="XP_040791002.1">
    <property type="nucleotide sequence ID" value="XM_040928361.1"/>
</dbReference>
<keyword evidence="1" id="KW-0175">Coiled coil</keyword>
<accession>A0A9P4GNI7</accession>
<comment type="caution">
    <text evidence="3">The sequence shown here is derived from an EMBL/GenBank/DDBJ whole genome shotgun (WGS) entry which is preliminary data.</text>
</comment>
<feature type="coiled-coil region" evidence="1">
    <location>
        <begin position="106"/>
        <end position="169"/>
    </location>
</feature>
<feature type="compositionally biased region" description="Low complexity" evidence="2">
    <location>
        <begin position="383"/>
        <end position="423"/>
    </location>
</feature>
<protein>
    <submittedName>
        <fullName evidence="3">Uncharacterized protein</fullName>
    </submittedName>
</protein>